<evidence type="ECO:0000313" key="10">
    <source>
        <dbReference type="EMBL" id="EHQ36526.1"/>
    </source>
</evidence>
<dbReference type="STRING" id="937775.Metlim_2479"/>
<accession>H1Z3B1</accession>
<feature type="transmembrane region" description="Helical" evidence="6">
    <location>
        <begin position="74"/>
        <end position="93"/>
    </location>
</feature>
<dbReference type="SMART" id="SM00387">
    <property type="entry name" value="HATPase_c"/>
    <property type="match status" value="1"/>
</dbReference>
<dbReference type="EC" id="2.7.13.3" evidence="2"/>
<dbReference type="InterPro" id="IPR004358">
    <property type="entry name" value="Sig_transdc_His_kin-like_C"/>
</dbReference>
<dbReference type="HOGENOM" id="CLU_000445_114_58_2"/>
<keyword evidence="5 10" id="KW-0418">Kinase</keyword>
<dbReference type="PANTHER" id="PTHR43304:SF1">
    <property type="entry name" value="PAC DOMAIN-CONTAINING PROTEIN"/>
    <property type="match status" value="1"/>
</dbReference>
<evidence type="ECO:0000313" key="11">
    <source>
        <dbReference type="Proteomes" id="UP000005741"/>
    </source>
</evidence>
<feature type="domain" description="PAS" evidence="8">
    <location>
        <begin position="241"/>
        <end position="311"/>
    </location>
</feature>
<dbReference type="InterPro" id="IPR003594">
    <property type="entry name" value="HATPase_dom"/>
</dbReference>
<evidence type="ECO:0000256" key="1">
    <source>
        <dbReference type="ARBA" id="ARBA00000085"/>
    </source>
</evidence>
<proteinExistence type="predicted"/>
<dbReference type="AlphaFoldDB" id="H1Z3B1"/>
<dbReference type="NCBIfam" id="TIGR00229">
    <property type="entry name" value="sensory_box"/>
    <property type="match status" value="1"/>
</dbReference>
<dbReference type="Pfam" id="PF16927">
    <property type="entry name" value="HisKA_7TM"/>
    <property type="match status" value="1"/>
</dbReference>
<comment type="catalytic activity">
    <reaction evidence="1">
        <text>ATP + protein L-histidine = ADP + protein N-phospho-L-histidine.</text>
        <dbReference type="EC" id="2.7.13.3"/>
    </reaction>
</comment>
<dbReference type="SMART" id="SM00091">
    <property type="entry name" value="PAS"/>
    <property type="match status" value="1"/>
</dbReference>
<dbReference type="CDD" id="cd00130">
    <property type="entry name" value="PAS"/>
    <property type="match status" value="1"/>
</dbReference>
<feature type="transmembrane region" description="Helical" evidence="6">
    <location>
        <begin position="6"/>
        <end position="29"/>
    </location>
</feature>
<dbReference type="EMBL" id="CM001436">
    <property type="protein sequence ID" value="EHQ36526.1"/>
    <property type="molecule type" value="Genomic_DNA"/>
</dbReference>
<dbReference type="GO" id="GO:0004673">
    <property type="term" value="F:protein histidine kinase activity"/>
    <property type="evidence" value="ECO:0007669"/>
    <property type="project" value="UniProtKB-EC"/>
</dbReference>
<evidence type="ECO:0000259" key="7">
    <source>
        <dbReference type="PROSITE" id="PS50109"/>
    </source>
</evidence>
<feature type="domain" description="Histidine kinase" evidence="7">
    <location>
        <begin position="372"/>
        <end position="569"/>
    </location>
</feature>
<keyword evidence="6" id="KW-0812">Transmembrane</keyword>
<dbReference type="PRINTS" id="PR00344">
    <property type="entry name" value="BCTRLSENSOR"/>
</dbReference>
<dbReference type="InterPro" id="IPR035965">
    <property type="entry name" value="PAS-like_dom_sf"/>
</dbReference>
<dbReference type="PROSITE" id="PS50109">
    <property type="entry name" value="HIS_KIN"/>
    <property type="match status" value="1"/>
</dbReference>
<dbReference type="SUPFAM" id="SSF55785">
    <property type="entry name" value="PYP-like sensor domain (PAS domain)"/>
    <property type="match status" value="1"/>
</dbReference>
<protein>
    <recommendedName>
        <fullName evidence="2">histidine kinase</fullName>
        <ecNumber evidence="2">2.7.13.3</ecNumber>
    </recommendedName>
</protein>
<sequence>MSVISTVITVTASFCLISAFITCGLGFFVYAQKPSSTVHRLFLAVMLSAAYWATGEFFIWQAESLQGVTFWLKFSSFWPITIALSSHFILEFTGRLPEEKKKSRIILIAGIYAPAIILSIAGIFTESLFTAAFDPVAGYIYLPTRNNIICPIEIFYTMAIMLWALYVGFISWRRPETEKKHRQNRLLFAGIITVVFFGALSGAVLPLFSIHTPNLVFFGLVIFSVIIACAIQRYGLFTLSPETAVPEIMKTMPDGLILADQNGIIVAANESAAKIFPALKEPDAGRSVRSLIGDEEYLTVRDILAELGEISDFEVRITEKTQQYVSIAGSSVRDRNSTPSGTVFIIRDITQRKASETALRVSNDKLSMLSRLTRHDIGNLVTALSGYLSILDGRIKNPEEKHYLSQATVIVDRIIEHLEFSRSYQAIGSKKPQWEKLRYAIDSAKESLKEDNIQININISDIEIYADQLLVKVVYNLFENAVRHGDKITEITITTEEQKDGSMILKFEDDGAGIPEEEKEKIFSYGYGRNTGFGLAFAREILSVTGIRITERGSFGEGASFEIEIPADVWRKI</sequence>
<dbReference type="Proteomes" id="UP000005741">
    <property type="component" value="Chromosome"/>
</dbReference>
<dbReference type="InterPro" id="IPR031621">
    <property type="entry name" value="HisKA_7TM"/>
</dbReference>
<keyword evidence="6" id="KW-0472">Membrane</keyword>
<evidence type="ECO:0000256" key="6">
    <source>
        <dbReference type="SAM" id="Phobius"/>
    </source>
</evidence>
<dbReference type="InterPro" id="IPR036890">
    <property type="entry name" value="HATPase_C_sf"/>
</dbReference>
<dbReference type="InterPro" id="IPR005467">
    <property type="entry name" value="His_kinase_dom"/>
</dbReference>
<evidence type="ECO:0000256" key="4">
    <source>
        <dbReference type="ARBA" id="ARBA00022679"/>
    </source>
</evidence>
<evidence type="ECO:0000259" key="9">
    <source>
        <dbReference type="PROSITE" id="PS50113"/>
    </source>
</evidence>
<feature type="transmembrane region" description="Helical" evidence="6">
    <location>
        <begin position="105"/>
        <end position="124"/>
    </location>
</feature>
<dbReference type="CDD" id="cd00075">
    <property type="entry name" value="HATPase"/>
    <property type="match status" value="1"/>
</dbReference>
<reference evidence="10 11" key="1">
    <citation type="submission" date="2011-10" db="EMBL/GenBank/DDBJ databases">
        <title>The Improved High-Quality Draft genome of Methanoplanus limicola DSM 2279.</title>
        <authorList>
            <consortium name="US DOE Joint Genome Institute (JGI-PGF)"/>
            <person name="Lucas S."/>
            <person name="Copeland A."/>
            <person name="Lapidus A."/>
            <person name="Glavina del Rio T."/>
            <person name="Dalin E."/>
            <person name="Tice H."/>
            <person name="Bruce D."/>
            <person name="Goodwin L."/>
            <person name="Pitluck S."/>
            <person name="Peters L."/>
            <person name="Mikhailova N."/>
            <person name="Lu M."/>
            <person name="Kyrpides N."/>
            <person name="Mavromatis K."/>
            <person name="Ivanova N."/>
            <person name="Markowitz V."/>
            <person name="Cheng J.-F."/>
            <person name="Hugenholtz P."/>
            <person name="Woyke T."/>
            <person name="Wu D."/>
            <person name="Wirth R."/>
            <person name="Brambilla E.-M."/>
            <person name="Klenk H.-P."/>
            <person name="Eisen J.A."/>
        </authorList>
    </citation>
    <scope>NUCLEOTIDE SEQUENCE [LARGE SCALE GENOMIC DNA]</scope>
    <source>
        <strain evidence="10 11">DSM 2279</strain>
    </source>
</reference>
<organism evidence="10 11">
    <name type="scientific">Methanoplanus limicola DSM 2279</name>
    <dbReference type="NCBI Taxonomy" id="937775"/>
    <lineage>
        <taxon>Archaea</taxon>
        <taxon>Methanobacteriati</taxon>
        <taxon>Methanobacteriota</taxon>
        <taxon>Stenosarchaea group</taxon>
        <taxon>Methanomicrobia</taxon>
        <taxon>Methanomicrobiales</taxon>
        <taxon>Methanomicrobiaceae</taxon>
        <taxon>Methanoplanus</taxon>
    </lineage>
</organism>
<keyword evidence="6" id="KW-1133">Transmembrane helix</keyword>
<feature type="transmembrane region" description="Helical" evidence="6">
    <location>
        <begin position="154"/>
        <end position="174"/>
    </location>
</feature>
<dbReference type="RefSeq" id="WP_004078897.1">
    <property type="nucleotide sequence ID" value="NZ_CM001436.1"/>
</dbReference>
<dbReference type="PROSITE" id="PS50113">
    <property type="entry name" value="PAC"/>
    <property type="match status" value="1"/>
</dbReference>
<dbReference type="SUPFAM" id="SSF55874">
    <property type="entry name" value="ATPase domain of HSP90 chaperone/DNA topoisomerase II/histidine kinase"/>
    <property type="match status" value="1"/>
</dbReference>
<name>H1Z3B1_9EURY</name>
<feature type="transmembrane region" description="Helical" evidence="6">
    <location>
        <begin position="41"/>
        <end position="62"/>
    </location>
</feature>
<gene>
    <name evidence="10" type="ORF">Metlim_2479</name>
</gene>
<dbReference type="InterPro" id="IPR052162">
    <property type="entry name" value="Sensor_kinase/Photoreceptor"/>
</dbReference>
<keyword evidence="4" id="KW-0808">Transferase</keyword>
<keyword evidence="3" id="KW-0597">Phosphoprotein</keyword>
<dbReference type="PROSITE" id="PS50112">
    <property type="entry name" value="PAS"/>
    <property type="match status" value="1"/>
</dbReference>
<feature type="domain" description="PAC" evidence="9">
    <location>
        <begin position="311"/>
        <end position="361"/>
    </location>
</feature>
<dbReference type="InterPro" id="IPR013767">
    <property type="entry name" value="PAS_fold"/>
</dbReference>
<dbReference type="Gene3D" id="3.30.450.20">
    <property type="entry name" value="PAS domain"/>
    <property type="match status" value="1"/>
</dbReference>
<dbReference type="Gene3D" id="3.30.565.10">
    <property type="entry name" value="Histidine kinase-like ATPase, C-terminal domain"/>
    <property type="match status" value="1"/>
</dbReference>
<evidence type="ECO:0000259" key="8">
    <source>
        <dbReference type="PROSITE" id="PS50112"/>
    </source>
</evidence>
<evidence type="ECO:0000256" key="2">
    <source>
        <dbReference type="ARBA" id="ARBA00012438"/>
    </source>
</evidence>
<feature type="transmembrane region" description="Helical" evidence="6">
    <location>
        <begin position="214"/>
        <end position="231"/>
    </location>
</feature>
<dbReference type="PANTHER" id="PTHR43304">
    <property type="entry name" value="PHYTOCHROME-LIKE PROTEIN CPH1"/>
    <property type="match status" value="1"/>
</dbReference>
<dbReference type="Pfam" id="PF00989">
    <property type="entry name" value="PAS"/>
    <property type="match status" value="1"/>
</dbReference>
<evidence type="ECO:0000256" key="5">
    <source>
        <dbReference type="ARBA" id="ARBA00022777"/>
    </source>
</evidence>
<dbReference type="InterPro" id="IPR000014">
    <property type="entry name" value="PAS"/>
</dbReference>
<evidence type="ECO:0000256" key="3">
    <source>
        <dbReference type="ARBA" id="ARBA00022553"/>
    </source>
</evidence>
<dbReference type="InterPro" id="IPR000700">
    <property type="entry name" value="PAS-assoc_C"/>
</dbReference>
<dbReference type="Pfam" id="PF02518">
    <property type="entry name" value="HATPase_c"/>
    <property type="match status" value="1"/>
</dbReference>
<feature type="transmembrane region" description="Helical" evidence="6">
    <location>
        <begin position="186"/>
        <end position="208"/>
    </location>
</feature>
<keyword evidence="11" id="KW-1185">Reference proteome</keyword>
<dbReference type="InParanoid" id="H1Z3B1"/>
<dbReference type="GO" id="GO:0006355">
    <property type="term" value="P:regulation of DNA-templated transcription"/>
    <property type="evidence" value="ECO:0007669"/>
    <property type="project" value="InterPro"/>
</dbReference>